<feature type="compositionally biased region" description="Pro residues" evidence="1">
    <location>
        <begin position="220"/>
        <end position="229"/>
    </location>
</feature>
<gene>
    <name evidence="2" type="ORF">NHX12_021460</name>
</gene>
<dbReference type="Proteomes" id="UP001148018">
    <property type="component" value="Unassembled WGS sequence"/>
</dbReference>
<feature type="region of interest" description="Disordered" evidence="1">
    <location>
        <begin position="211"/>
        <end position="233"/>
    </location>
</feature>
<accession>A0A9Q0EQ43</accession>
<evidence type="ECO:0000313" key="2">
    <source>
        <dbReference type="EMBL" id="KAJ3611445.1"/>
    </source>
</evidence>
<keyword evidence="3" id="KW-1185">Reference proteome</keyword>
<name>A0A9Q0EQ43_9TELE</name>
<dbReference type="AlphaFoldDB" id="A0A9Q0EQ43"/>
<feature type="region of interest" description="Disordered" evidence="1">
    <location>
        <begin position="61"/>
        <end position="82"/>
    </location>
</feature>
<reference evidence="2" key="1">
    <citation type="submission" date="2022-07" db="EMBL/GenBank/DDBJ databases">
        <title>Chromosome-level genome of Muraenolepis orangiensis.</title>
        <authorList>
            <person name="Kim J."/>
        </authorList>
    </citation>
    <scope>NUCLEOTIDE SEQUENCE</scope>
    <source>
        <strain evidence="2">KU_S4_2022</strain>
        <tissue evidence="2">Muscle</tissue>
    </source>
</reference>
<feature type="region of interest" description="Disordered" evidence="1">
    <location>
        <begin position="105"/>
        <end position="128"/>
    </location>
</feature>
<proteinExistence type="predicted"/>
<sequence length="259" mass="28640">MAATSQEKEIYTREALPPYSPWAVCFDSTTVACWDTGGWAALLPLFRPPTPPLTMKARVDGSWQNSRASPTANDRPARGSENRRRTVYRTFCSLWIKKARPPGLTLSMSRATGRGRKRKDPGGSNRPEVKVLAMGFMRSQSSLITSWKTQSERLNKHPFIKLSLSSLPVSPLHLPSPLYTSPSPLYTSPPPLYTSPSPLYTSPSPLYTSPSPLYTSHLPSTPPRLPSTPPLYTSPSPRYTSPLHLPVSPLHLPVSLNCF</sequence>
<organism evidence="2 3">
    <name type="scientific">Muraenolepis orangiensis</name>
    <name type="common">Patagonian moray cod</name>
    <dbReference type="NCBI Taxonomy" id="630683"/>
    <lineage>
        <taxon>Eukaryota</taxon>
        <taxon>Metazoa</taxon>
        <taxon>Chordata</taxon>
        <taxon>Craniata</taxon>
        <taxon>Vertebrata</taxon>
        <taxon>Euteleostomi</taxon>
        <taxon>Actinopterygii</taxon>
        <taxon>Neopterygii</taxon>
        <taxon>Teleostei</taxon>
        <taxon>Neoteleostei</taxon>
        <taxon>Acanthomorphata</taxon>
        <taxon>Zeiogadaria</taxon>
        <taxon>Gadariae</taxon>
        <taxon>Gadiformes</taxon>
        <taxon>Muraenolepidoidei</taxon>
        <taxon>Muraenolepididae</taxon>
        <taxon>Muraenolepis</taxon>
    </lineage>
</organism>
<evidence type="ECO:0000313" key="3">
    <source>
        <dbReference type="Proteomes" id="UP001148018"/>
    </source>
</evidence>
<evidence type="ECO:0000256" key="1">
    <source>
        <dbReference type="SAM" id="MobiDB-lite"/>
    </source>
</evidence>
<feature type="compositionally biased region" description="Polar residues" evidence="1">
    <location>
        <begin position="62"/>
        <end position="72"/>
    </location>
</feature>
<comment type="caution">
    <text evidence="2">The sequence shown here is derived from an EMBL/GenBank/DDBJ whole genome shotgun (WGS) entry which is preliminary data.</text>
</comment>
<protein>
    <submittedName>
        <fullName evidence="2">Uncharacterized protein</fullName>
    </submittedName>
</protein>
<dbReference type="EMBL" id="JANIIK010000037">
    <property type="protein sequence ID" value="KAJ3611445.1"/>
    <property type="molecule type" value="Genomic_DNA"/>
</dbReference>